<evidence type="ECO:0000313" key="3">
    <source>
        <dbReference type="Proteomes" id="UP000228886"/>
    </source>
</evidence>
<sequence>MYFTLFSKVLSKSFFGKGLANCDFWSMIIRKIAGRILFALRHPALLPNIFWDNLITTKMELMTSRERFLRTLKGEKVDRIPVSLYEFDGGYDNWIYHYPEYVKILDYSENKTDKMYFWSPKNNKPNLFYGEIEEKDIETKIWKKEKSTYTKTIIKTPKGELSSLQRQDEGVHTTWSLENLCKNEEGAEKILSLAYIPYRPAIDSFFELDKKIGDTGIILGDIPDALCLTVEVFGFSKFLMMFIDHRELISKLMDFFQERIYNYSKHLLEKGAITIYRIVGPEYATPPYLHPEEFNRLVTPYDKELIKLLHQYKGFARLHSHGKIKKVLKSFIEMEIDATDPVEPPPDGDIELKEAREILGDKVTLIGNIEERVLETATKDEIENQVKKAIDEGKTPQGGFILCPTAMPLTTPLNKKIQENIIHYIDCGIKYGKID</sequence>
<comment type="caution">
    <text evidence="2">The sequence shown here is derived from an EMBL/GenBank/DDBJ whole genome shotgun (WGS) entry which is preliminary data.</text>
</comment>
<dbReference type="PANTHER" id="PTHR47099:SF1">
    <property type="entry name" value="METHYLCOBAMIDE:COM METHYLTRANSFERASE MTBA"/>
    <property type="match status" value="1"/>
</dbReference>
<dbReference type="Proteomes" id="UP000228886">
    <property type="component" value="Unassembled WGS sequence"/>
</dbReference>
<dbReference type="PANTHER" id="PTHR47099">
    <property type="entry name" value="METHYLCOBAMIDE:COM METHYLTRANSFERASE MTBA"/>
    <property type="match status" value="1"/>
</dbReference>
<organism evidence="2 3">
    <name type="scientific">bacterium (Candidatus Ratteibacteria) CG01_land_8_20_14_3_00_40_19</name>
    <dbReference type="NCBI Taxonomy" id="2014290"/>
    <lineage>
        <taxon>Bacteria</taxon>
        <taxon>Candidatus Ratteibacteria</taxon>
    </lineage>
</organism>
<dbReference type="Pfam" id="PF01208">
    <property type="entry name" value="URO-D"/>
    <property type="match status" value="1"/>
</dbReference>
<dbReference type="EMBL" id="PETL01000107">
    <property type="protein sequence ID" value="PIV64440.1"/>
    <property type="molecule type" value="Genomic_DNA"/>
</dbReference>
<proteinExistence type="predicted"/>
<accession>A0A2M7E9M6</accession>
<feature type="domain" description="Uroporphyrinogen decarboxylase (URO-D)" evidence="1">
    <location>
        <begin position="234"/>
        <end position="404"/>
    </location>
</feature>
<dbReference type="InterPro" id="IPR038071">
    <property type="entry name" value="UROD/MetE-like_sf"/>
</dbReference>
<dbReference type="GO" id="GO:0004853">
    <property type="term" value="F:uroporphyrinogen decarboxylase activity"/>
    <property type="evidence" value="ECO:0007669"/>
    <property type="project" value="InterPro"/>
</dbReference>
<dbReference type="Gene3D" id="3.20.20.210">
    <property type="match status" value="2"/>
</dbReference>
<evidence type="ECO:0000259" key="1">
    <source>
        <dbReference type="Pfam" id="PF01208"/>
    </source>
</evidence>
<dbReference type="InterPro" id="IPR000257">
    <property type="entry name" value="Uroporphyrinogen_deCOase"/>
</dbReference>
<gene>
    <name evidence="2" type="ORF">COS11_02180</name>
</gene>
<evidence type="ECO:0000313" key="2">
    <source>
        <dbReference type="EMBL" id="PIV64440.1"/>
    </source>
</evidence>
<protein>
    <recommendedName>
        <fullName evidence="1">Uroporphyrinogen decarboxylase (URO-D) domain-containing protein</fullName>
    </recommendedName>
</protein>
<dbReference type="GO" id="GO:0006779">
    <property type="term" value="P:porphyrin-containing compound biosynthetic process"/>
    <property type="evidence" value="ECO:0007669"/>
    <property type="project" value="InterPro"/>
</dbReference>
<dbReference type="InterPro" id="IPR052024">
    <property type="entry name" value="Methanogen_methyltrans"/>
</dbReference>
<dbReference type="SUPFAM" id="SSF51726">
    <property type="entry name" value="UROD/MetE-like"/>
    <property type="match status" value="1"/>
</dbReference>
<dbReference type="AlphaFoldDB" id="A0A2M7E9M6"/>
<reference evidence="3" key="1">
    <citation type="submission" date="2017-09" db="EMBL/GenBank/DDBJ databases">
        <title>Depth-based differentiation of microbial function through sediment-hosted aquifers and enrichment of novel symbionts in the deep terrestrial subsurface.</title>
        <authorList>
            <person name="Probst A.J."/>
            <person name="Ladd B."/>
            <person name="Jarett J.K."/>
            <person name="Geller-Mcgrath D.E."/>
            <person name="Sieber C.M.K."/>
            <person name="Emerson J.B."/>
            <person name="Anantharaman K."/>
            <person name="Thomas B.C."/>
            <person name="Malmstrom R."/>
            <person name="Stieglmeier M."/>
            <person name="Klingl A."/>
            <person name="Woyke T."/>
            <person name="Ryan C.M."/>
            <person name="Banfield J.F."/>
        </authorList>
    </citation>
    <scope>NUCLEOTIDE SEQUENCE [LARGE SCALE GENOMIC DNA]</scope>
</reference>
<name>A0A2M7E9M6_9BACT</name>